<organism evidence="1 2">
    <name type="scientific">Halomonas alimentaria</name>
    <dbReference type="NCBI Taxonomy" id="147248"/>
    <lineage>
        <taxon>Bacteria</taxon>
        <taxon>Pseudomonadati</taxon>
        <taxon>Pseudomonadota</taxon>
        <taxon>Gammaproteobacteria</taxon>
        <taxon>Oceanospirillales</taxon>
        <taxon>Halomonadaceae</taxon>
        <taxon>Halomonas</taxon>
    </lineage>
</organism>
<dbReference type="RefSeq" id="WP_161430585.1">
    <property type="nucleotide sequence ID" value="NZ_WUTT01000001.1"/>
</dbReference>
<evidence type="ECO:0000313" key="2">
    <source>
        <dbReference type="Proteomes" id="UP000487929"/>
    </source>
</evidence>
<name>A0A7X4W3J4_9GAMM</name>
<protein>
    <submittedName>
        <fullName evidence="1">Uncharacterized protein</fullName>
    </submittedName>
</protein>
<dbReference type="Proteomes" id="UP000487929">
    <property type="component" value="Unassembled WGS sequence"/>
</dbReference>
<comment type="caution">
    <text evidence="1">The sequence shown here is derived from an EMBL/GenBank/DDBJ whole genome shotgun (WGS) entry which is preliminary data.</text>
</comment>
<accession>A0A7X4W3J4</accession>
<reference evidence="1 2" key="1">
    <citation type="submission" date="2019-12" db="EMBL/GenBank/DDBJ databases">
        <title>Draft genome sequencing of Halomonas alimentaria DSM 15356.</title>
        <authorList>
            <person name="Pandiyan K."/>
            <person name="Kushwaha P."/>
            <person name="Gowdham M."/>
            <person name="Chakdar H."/>
            <person name="Singh A."/>
            <person name="Kumar M."/>
            <person name="Saxena A.K."/>
        </authorList>
    </citation>
    <scope>NUCLEOTIDE SEQUENCE [LARGE SCALE GENOMIC DNA]</scope>
    <source>
        <strain evidence="1 2">DSM 15356</strain>
    </source>
</reference>
<sequence>MATSGKEDIRLPWEETPQIRQLQDAAGVARRPTPDQQSLTRMVLEARQPDGVSEEMAEWWQSRY</sequence>
<keyword evidence="2" id="KW-1185">Reference proteome</keyword>
<proteinExistence type="predicted"/>
<dbReference type="EMBL" id="WUTT01000001">
    <property type="protein sequence ID" value="NAW33503.1"/>
    <property type="molecule type" value="Genomic_DNA"/>
</dbReference>
<dbReference type="AlphaFoldDB" id="A0A7X4W3J4"/>
<evidence type="ECO:0000313" key="1">
    <source>
        <dbReference type="EMBL" id="NAW33503.1"/>
    </source>
</evidence>
<gene>
    <name evidence="1" type="ORF">GRB96_03590</name>
</gene>